<name>A0A0S7BCB5_9CHLR</name>
<proteinExistence type="predicted"/>
<reference evidence="1" key="1">
    <citation type="submission" date="2015-07" db="EMBL/GenBank/DDBJ databases">
        <title>Draft Genome Sequences of Anaerolinea thermolimosa IMO-1, Bellilinea caldifistulae GOMI-1, Leptolinea tardivitalis YMTK-2, Levilinea saccharolytica KIBI-1,Longilinea arvoryzae KOME-1, Previously Described as Members of the Anaerolineaceae (Chloroflexi).</title>
        <authorList>
            <person name="Sekiguchi Y."/>
            <person name="Ohashi A."/>
            <person name="Matsuura N."/>
            <person name="Tourlousse M.D."/>
        </authorList>
    </citation>
    <scope>NUCLEOTIDE SEQUENCE [LARGE SCALE GENOMIC DNA]</scope>
    <source>
        <strain evidence="1">KOME-1</strain>
    </source>
</reference>
<sequence length="96" mass="10299">MNKGFQESNCVSAASRQNEYSRILTAAVINVHFRQLLLSNPGMAIASGFGGEAFHLPKEEKSRVASIHASSLEDFASQLTQGSDLVRGNLAFVTGD</sequence>
<evidence type="ECO:0000313" key="1">
    <source>
        <dbReference type="EMBL" id="GAP15342.1"/>
    </source>
</evidence>
<dbReference type="Proteomes" id="UP000055060">
    <property type="component" value="Unassembled WGS sequence"/>
</dbReference>
<accession>A0A0S7BCB5</accession>
<protein>
    <submittedName>
        <fullName evidence="1">Uncharacterized protein</fullName>
    </submittedName>
</protein>
<dbReference type="RefSeq" id="WP_075074527.1">
    <property type="nucleotide sequence ID" value="NZ_DF967972.1"/>
</dbReference>
<gene>
    <name evidence="1" type="ORF">LARV_03126</name>
</gene>
<evidence type="ECO:0000313" key="2">
    <source>
        <dbReference type="Proteomes" id="UP000055060"/>
    </source>
</evidence>
<organism evidence="1">
    <name type="scientific">Longilinea arvoryzae</name>
    <dbReference type="NCBI Taxonomy" id="360412"/>
    <lineage>
        <taxon>Bacteria</taxon>
        <taxon>Bacillati</taxon>
        <taxon>Chloroflexota</taxon>
        <taxon>Anaerolineae</taxon>
        <taxon>Anaerolineales</taxon>
        <taxon>Anaerolineaceae</taxon>
        <taxon>Longilinea</taxon>
    </lineage>
</organism>
<dbReference type="AlphaFoldDB" id="A0A0S7BCB5"/>
<dbReference type="OrthoDB" id="166537at2"/>
<keyword evidence="2" id="KW-1185">Reference proteome</keyword>
<dbReference type="STRING" id="360412.LARV_03126"/>
<dbReference type="EMBL" id="DF967972">
    <property type="protein sequence ID" value="GAP15342.1"/>
    <property type="molecule type" value="Genomic_DNA"/>
</dbReference>